<keyword evidence="4" id="KW-0547">Nucleotide-binding</keyword>
<feature type="binding site" evidence="4">
    <location>
        <begin position="7"/>
        <end position="20"/>
    </location>
    <ligand>
        <name>ATP</name>
        <dbReference type="ChEBI" id="CHEBI:30616"/>
    </ligand>
</feature>
<dbReference type="Proteomes" id="UP000665944">
    <property type="component" value="Unassembled WGS sequence"/>
</dbReference>
<keyword evidence="7" id="KW-1185">Reference proteome</keyword>
<dbReference type="NCBIfam" id="NF010191">
    <property type="entry name" value="PRK13670.1"/>
    <property type="match status" value="1"/>
</dbReference>
<keyword evidence="2 4" id="KW-0436">Ligase</keyword>
<protein>
    <recommendedName>
        <fullName evidence="4">tRNA(Met) cytidine acetate ligase</fullName>
        <ecNumber evidence="4">6.3.4.-</ecNumber>
    </recommendedName>
</protein>
<dbReference type="GO" id="GO:0005524">
    <property type="term" value="F:ATP binding"/>
    <property type="evidence" value="ECO:0007669"/>
    <property type="project" value="UniProtKB-KW"/>
</dbReference>
<dbReference type="GO" id="GO:0000049">
    <property type="term" value="F:tRNA binding"/>
    <property type="evidence" value="ECO:0007669"/>
    <property type="project" value="UniProtKB-KW"/>
</dbReference>
<reference evidence="6 7" key="2">
    <citation type="submission" date="2022-06" db="EMBL/GenBank/DDBJ databases">
        <title>Staphylococcus hominis ShoR14 genome sequence.</title>
        <authorList>
            <person name="Yeo C.C."/>
            <person name="Chew C.H."/>
            <person name="Che Hamzah A.M."/>
            <person name="Al-Trad E.I."/>
        </authorList>
    </citation>
    <scope>NUCLEOTIDE SEQUENCE [LARGE SCALE GENOMIC DNA]</scope>
    <source>
        <strain evidence="6 7">ShoR14</strain>
    </source>
</reference>
<evidence type="ECO:0000256" key="3">
    <source>
        <dbReference type="ARBA" id="ARBA00022694"/>
    </source>
</evidence>
<evidence type="ECO:0000313" key="5">
    <source>
        <dbReference type="EMBL" id="AVI05529.1"/>
    </source>
</evidence>
<dbReference type="EC" id="6.3.4.-" evidence="4"/>
<evidence type="ECO:0000313" key="6">
    <source>
        <dbReference type="EMBL" id="MCM5671899.1"/>
    </source>
</evidence>
<dbReference type="Pfam" id="PF05636">
    <property type="entry name" value="HIGH_NTase1"/>
    <property type="match status" value="1"/>
</dbReference>
<keyword evidence="4" id="KW-0694">RNA-binding</keyword>
<evidence type="ECO:0000256" key="2">
    <source>
        <dbReference type="ARBA" id="ARBA00022598"/>
    </source>
</evidence>
<dbReference type="Gene3D" id="3.40.50.620">
    <property type="entry name" value="HUPs"/>
    <property type="match status" value="1"/>
</dbReference>
<sequence>MKSVGLITEYNPFHNGHAYHAQQAKVQSDAEISIAIMSGNFVMRGEPAIYNKFLRTQMALSNVDLVVELPLIASLSSSDYFAQIAVQVARYLDVNTIAFGSETPDITRLKNVANEIINLEHSSTFNQKVKEGSNYAKIINDLISDNTLLKMPNNILAITYLKAIQQFAPHMKGLAIQRVHAHHHDATIETSSFASGSAIRQSLITQETQWTTVVPSSIQSLYTTPHLTKEDTFSLIKYHILSHSIHEMAHIYTISEGLEHRLKKYINQATSFESFMSLLKTKRFTYTHLQRILMQILLNVKKEDSIQSISAVRILGMNCRGQSYLKQLKTKFPERQFITNINKTSAHFFKNEIKSTDIYNLLSGQQKNDFNTPVIRLNN</sequence>
<dbReference type="InterPro" id="IPR008513">
    <property type="entry name" value="tRNA(Met)_cyd_acetate_ligase"/>
</dbReference>
<keyword evidence="4" id="KW-0067">ATP-binding</keyword>
<comment type="caution">
    <text evidence="4">Lacks conserved residue(s) required for the propagation of feature annotation.</text>
</comment>
<dbReference type="GO" id="GO:0005737">
    <property type="term" value="C:cytoplasm"/>
    <property type="evidence" value="ECO:0007669"/>
    <property type="project" value="UniProtKB-SubCell"/>
</dbReference>
<dbReference type="EMBL" id="CP014567">
    <property type="protein sequence ID" value="AVI05529.1"/>
    <property type="molecule type" value="Genomic_DNA"/>
</dbReference>
<dbReference type="SUPFAM" id="SSF52374">
    <property type="entry name" value="Nucleotidylyl transferase"/>
    <property type="match status" value="1"/>
</dbReference>
<dbReference type="InterPro" id="IPR014729">
    <property type="entry name" value="Rossmann-like_a/b/a_fold"/>
</dbReference>
<dbReference type="RefSeq" id="WP_017175725.1">
    <property type="nucleotide sequence ID" value="NZ_CP014107.1"/>
</dbReference>
<keyword evidence="4" id="KW-0963">Cytoplasm</keyword>
<comment type="similarity">
    <text evidence="4">Belongs to the TmcAL family.</text>
</comment>
<accession>A0A3S7GTB5</accession>
<keyword evidence="3 4" id="KW-0819">tRNA processing</keyword>
<feature type="binding site" evidence="4">
    <location>
        <position position="100"/>
    </location>
    <ligand>
        <name>ATP</name>
        <dbReference type="ChEBI" id="CHEBI:30616"/>
    </ligand>
</feature>
<dbReference type="PANTHER" id="PTHR37825:SF1">
    <property type="entry name" value="TRNA(MET) CYTIDINE ACETATE LIGASE"/>
    <property type="match status" value="1"/>
</dbReference>
<name>A0A3S7GTB5_STAHO</name>
<proteinExistence type="inferred from homology"/>
<feature type="binding site" evidence="4">
    <location>
        <position position="178"/>
    </location>
    <ligand>
        <name>ATP</name>
        <dbReference type="ChEBI" id="CHEBI:30616"/>
    </ligand>
</feature>
<evidence type="ECO:0000256" key="4">
    <source>
        <dbReference type="HAMAP-Rule" id="MF_01539"/>
    </source>
</evidence>
<evidence type="ECO:0000256" key="1">
    <source>
        <dbReference type="ARBA" id="ARBA00022555"/>
    </source>
</evidence>
<comment type="subcellular location">
    <subcellularLocation>
        <location evidence="4">Cytoplasm</location>
    </subcellularLocation>
</comment>
<gene>
    <name evidence="4" type="primary">tmcAL</name>
    <name evidence="5" type="ORF">AZE34_01710</name>
    <name evidence="6" type="ORF">J7T32_003835</name>
</gene>
<dbReference type="EMBL" id="JAGHKT020000003">
    <property type="protein sequence ID" value="MCM5671899.1"/>
    <property type="molecule type" value="Genomic_DNA"/>
</dbReference>
<dbReference type="GO" id="GO:0006400">
    <property type="term" value="P:tRNA modification"/>
    <property type="evidence" value="ECO:0007669"/>
    <property type="project" value="UniProtKB-UniRule"/>
</dbReference>
<dbReference type="AlphaFoldDB" id="A0A3S7GTB5"/>
<dbReference type="GO" id="GO:0016879">
    <property type="term" value="F:ligase activity, forming carbon-nitrogen bonds"/>
    <property type="evidence" value="ECO:0007669"/>
    <property type="project" value="UniProtKB-UniRule"/>
</dbReference>
<comment type="function">
    <text evidence="4">Catalyzes the formation of N(4)-acetylcytidine (ac(4)C) at the wobble position of elongator tRNA(Met), using acetate and ATP as substrates. First activates an acetate ion to form acetyladenylate (Ac-AMP) and then transfers the acetyl group to tRNA to form ac(4)C34.</text>
</comment>
<dbReference type="PANTHER" id="PTHR37825">
    <property type="entry name" value="TRNA(MET) CYTIDINE ACETATE LIGASE"/>
    <property type="match status" value="1"/>
</dbReference>
<feature type="binding site" evidence="4">
    <location>
        <position position="153"/>
    </location>
    <ligand>
        <name>ATP</name>
        <dbReference type="ChEBI" id="CHEBI:30616"/>
    </ligand>
</feature>
<reference evidence="5" key="1">
    <citation type="submission" date="2016-02" db="EMBL/GenBank/DDBJ databases">
        <title>Genomic sequence of a clinical Staphylococcus hominis isolate.</title>
        <authorList>
            <person name="McClure J.M."/>
            <person name="Zhang K."/>
        </authorList>
    </citation>
    <scope>NUCLEOTIDE SEQUENCE</scope>
    <source>
        <strain evidence="5">C34847</strain>
    </source>
</reference>
<dbReference type="HAMAP" id="MF_01539">
    <property type="entry name" value="TmcAL"/>
    <property type="match status" value="1"/>
</dbReference>
<evidence type="ECO:0000313" key="7">
    <source>
        <dbReference type="Proteomes" id="UP000665944"/>
    </source>
</evidence>
<organism evidence="5">
    <name type="scientific">Staphylococcus hominis</name>
    <dbReference type="NCBI Taxonomy" id="1290"/>
    <lineage>
        <taxon>Bacteria</taxon>
        <taxon>Bacillati</taxon>
        <taxon>Bacillota</taxon>
        <taxon>Bacilli</taxon>
        <taxon>Bacillales</taxon>
        <taxon>Staphylococcaceae</taxon>
        <taxon>Staphylococcus</taxon>
    </lineage>
</organism>
<comment type="catalytic activity">
    <reaction evidence="4">
        <text>cytidine(34) in elongator tRNA(Met) + acetate + ATP = N(4)-acetylcytidine(34) in elongator tRNA(Met) + AMP + diphosphate</text>
        <dbReference type="Rhea" id="RHEA:58144"/>
        <dbReference type="Rhea" id="RHEA-COMP:10693"/>
        <dbReference type="Rhea" id="RHEA-COMP:10694"/>
        <dbReference type="ChEBI" id="CHEBI:30089"/>
        <dbReference type="ChEBI" id="CHEBI:30616"/>
        <dbReference type="ChEBI" id="CHEBI:33019"/>
        <dbReference type="ChEBI" id="CHEBI:74900"/>
        <dbReference type="ChEBI" id="CHEBI:82748"/>
        <dbReference type="ChEBI" id="CHEBI:456215"/>
    </reaction>
</comment>
<keyword evidence="1 4" id="KW-0820">tRNA-binding</keyword>